<evidence type="ECO:0000256" key="1">
    <source>
        <dbReference type="ARBA" id="ARBA00023002"/>
    </source>
</evidence>
<protein>
    <recommendedName>
        <fullName evidence="2">Luciferase-like domain-containing protein</fullName>
    </recommendedName>
</protein>
<evidence type="ECO:0000259" key="2">
    <source>
        <dbReference type="Pfam" id="PF00296"/>
    </source>
</evidence>
<gene>
    <name evidence="3" type="ORF">METZ01_LOCUS220602</name>
</gene>
<evidence type="ECO:0000313" key="3">
    <source>
        <dbReference type="EMBL" id="SVB67748.1"/>
    </source>
</evidence>
<dbReference type="AlphaFoldDB" id="A0A382FXH3"/>
<dbReference type="SUPFAM" id="SSF51679">
    <property type="entry name" value="Bacterial luciferase-like"/>
    <property type="match status" value="1"/>
</dbReference>
<organism evidence="3">
    <name type="scientific">marine metagenome</name>
    <dbReference type="NCBI Taxonomy" id="408172"/>
    <lineage>
        <taxon>unclassified sequences</taxon>
        <taxon>metagenomes</taxon>
        <taxon>ecological metagenomes</taxon>
    </lineage>
</organism>
<dbReference type="PANTHER" id="PTHR43244">
    <property type="match status" value="1"/>
</dbReference>
<sequence length="330" mass="35687">MAIQVDIRVPVGLPIKETADFIASCEAAGFDGVGVHDHQHSGRDVYVTLALAAERTSRLNLYPATSNPVTRHPSVLASLSHTLEELAPGRIRLTIAPGFLSVGNIGVPRASVETMRHTISTIKSLLAGESVTFNGTEARMRNTSNPPTPVYMTAAGPRMMELAGEVADGALLLVGLHPVAIAAARQRLEAGAARAGRTLEGFKTVFITPMALNEEGQEAFRWPQRWLRPGLPFLTYPSRANLHWLREAGIDLPDDIQPEQVSNALARQICDAFGLFGSPQECLTRLQRAQTEAGVDHVFIFPSHTVESGYDMPGPEVAAFRDIIFPGLGR</sequence>
<reference evidence="3" key="1">
    <citation type="submission" date="2018-05" db="EMBL/GenBank/DDBJ databases">
        <authorList>
            <person name="Lanie J.A."/>
            <person name="Ng W.-L."/>
            <person name="Kazmierczak K.M."/>
            <person name="Andrzejewski T.M."/>
            <person name="Davidsen T.M."/>
            <person name="Wayne K.J."/>
            <person name="Tettelin H."/>
            <person name="Glass J.I."/>
            <person name="Rusch D."/>
            <person name="Podicherti R."/>
            <person name="Tsui H.-C.T."/>
            <person name="Winkler M.E."/>
        </authorList>
    </citation>
    <scope>NUCLEOTIDE SEQUENCE</scope>
</reference>
<dbReference type="Gene3D" id="3.20.20.30">
    <property type="entry name" value="Luciferase-like domain"/>
    <property type="match status" value="1"/>
</dbReference>
<keyword evidence="1" id="KW-0560">Oxidoreductase</keyword>
<dbReference type="InterPro" id="IPR011251">
    <property type="entry name" value="Luciferase-like_dom"/>
</dbReference>
<name>A0A382FXH3_9ZZZZ</name>
<dbReference type="EMBL" id="UINC01052426">
    <property type="protein sequence ID" value="SVB67748.1"/>
    <property type="molecule type" value="Genomic_DNA"/>
</dbReference>
<proteinExistence type="predicted"/>
<feature type="domain" description="Luciferase-like" evidence="2">
    <location>
        <begin position="14"/>
        <end position="297"/>
    </location>
</feature>
<accession>A0A382FXH3</accession>
<dbReference type="PANTHER" id="PTHR43244:SF1">
    <property type="entry name" value="5,10-METHYLENETETRAHYDROMETHANOPTERIN REDUCTASE"/>
    <property type="match status" value="1"/>
</dbReference>
<dbReference type="InterPro" id="IPR036661">
    <property type="entry name" value="Luciferase-like_sf"/>
</dbReference>
<dbReference type="InterPro" id="IPR050564">
    <property type="entry name" value="F420-G6PD/mer"/>
</dbReference>
<dbReference type="GO" id="GO:0016705">
    <property type="term" value="F:oxidoreductase activity, acting on paired donors, with incorporation or reduction of molecular oxygen"/>
    <property type="evidence" value="ECO:0007669"/>
    <property type="project" value="InterPro"/>
</dbReference>
<dbReference type="Pfam" id="PF00296">
    <property type="entry name" value="Bac_luciferase"/>
    <property type="match status" value="1"/>
</dbReference>